<protein>
    <submittedName>
        <fullName evidence="1">Uncharacterized protein</fullName>
    </submittedName>
</protein>
<accession>A0AAV7IAY4</accession>
<dbReference type="EMBL" id="JAHXZJ010002237">
    <property type="protein sequence ID" value="KAH0547391.1"/>
    <property type="molecule type" value="Genomic_DNA"/>
</dbReference>
<gene>
    <name evidence="1" type="ORF">KQX54_019091</name>
</gene>
<name>A0AAV7IAY4_COTGL</name>
<keyword evidence="2" id="KW-1185">Reference proteome</keyword>
<reference evidence="1 2" key="1">
    <citation type="journal article" date="2021" name="J. Hered.">
        <title>A chromosome-level genome assembly of the parasitoid wasp, Cotesia glomerata (Hymenoptera: Braconidae).</title>
        <authorList>
            <person name="Pinto B.J."/>
            <person name="Weis J.J."/>
            <person name="Gamble T."/>
            <person name="Ode P.J."/>
            <person name="Paul R."/>
            <person name="Zaspel J.M."/>
        </authorList>
    </citation>
    <scope>NUCLEOTIDE SEQUENCE [LARGE SCALE GENOMIC DNA]</scope>
    <source>
        <strain evidence="1">CgM1</strain>
    </source>
</reference>
<dbReference type="AlphaFoldDB" id="A0AAV7IAY4"/>
<evidence type="ECO:0000313" key="2">
    <source>
        <dbReference type="Proteomes" id="UP000826195"/>
    </source>
</evidence>
<sequence>MDLSALGRLTVMAELKKYGGKNLEFSWKISGGSLATSYPVQEILNGNRDEGSFGNLFRRTSNSFHMIKLEAFQGELD</sequence>
<comment type="caution">
    <text evidence="1">The sequence shown here is derived from an EMBL/GenBank/DDBJ whole genome shotgun (WGS) entry which is preliminary data.</text>
</comment>
<evidence type="ECO:0000313" key="1">
    <source>
        <dbReference type="EMBL" id="KAH0547391.1"/>
    </source>
</evidence>
<proteinExistence type="predicted"/>
<dbReference type="Proteomes" id="UP000826195">
    <property type="component" value="Unassembled WGS sequence"/>
</dbReference>
<organism evidence="1 2">
    <name type="scientific">Cotesia glomerata</name>
    <name type="common">Lepidopteran parasitic wasp</name>
    <name type="synonym">Apanteles glomeratus</name>
    <dbReference type="NCBI Taxonomy" id="32391"/>
    <lineage>
        <taxon>Eukaryota</taxon>
        <taxon>Metazoa</taxon>
        <taxon>Ecdysozoa</taxon>
        <taxon>Arthropoda</taxon>
        <taxon>Hexapoda</taxon>
        <taxon>Insecta</taxon>
        <taxon>Pterygota</taxon>
        <taxon>Neoptera</taxon>
        <taxon>Endopterygota</taxon>
        <taxon>Hymenoptera</taxon>
        <taxon>Apocrita</taxon>
        <taxon>Ichneumonoidea</taxon>
        <taxon>Braconidae</taxon>
        <taxon>Microgastrinae</taxon>
        <taxon>Cotesia</taxon>
    </lineage>
</organism>